<feature type="compositionally biased region" description="Basic and acidic residues" evidence="1">
    <location>
        <begin position="36"/>
        <end position="47"/>
    </location>
</feature>
<feature type="compositionally biased region" description="Polar residues" evidence="1">
    <location>
        <begin position="19"/>
        <end position="34"/>
    </location>
</feature>
<organism evidence="3">
    <name type="scientific">Acromyrmex echinatior</name>
    <name type="common">Panamanian leafcutter ant</name>
    <name type="synonym">Acromyrmex octospinosus echinatior</name>
    <dbReference type="NCBI Taxonomy" id="103372"/>
    <lineage>
        <taxon>Eukaryota</taxon>
        <taxon>Metazoa</taxon>
        <taxon>Ecdysozoa</taxon>
        <taxon>Arthropoda</taxon>
        <taxon>Hexapoda</taxon>
        <taxon>Insecta</taxon>
        <taxon>Pterygota</taxon>
        <taxon>Neoptera</taxon>
        <taxon>Endopterygota</taxon>
        <taxon>Hymenoptera</taxon>
        <taxon>Apocrita</taxon>
        <taxon>Aculeata</taxon>
        <taxon>Formicoidea</taxon>
        <taxon>Formicidae</taxon>
        <taxon>Myrmicinae</taxon>
        <taxon>Acromyrmex</taxon>
    </lineage>
</organism>
<proteinExistence type="predicted"/>
<evidence type="ECO:0000313" key="2">
    <source>
        <dbReference type="EMBL" id="EGI65599.1"/>
    </source>
</evidence>
<feature type="region of interest" description="Disordered" evidence="1">
    <location>
        <begin position="1"/>
        <end position="78"/>
    </location>
</feature>
<dbReference type="Proteomes" id="UP000007755">
    <property type="component" value="Unassembled WGS sequence"/>
</dbReference>
<accession>F4WJV7</accession>
<reference evidence="2" key="1">
    <citation type="submission" date="2011-02" db="EMBL/GenBank/DDBJ databases">
        <title>The genome of the leaf-cutting ant Acromyrmex echinatior suggests key adaptations to social evolution and fungus farming.</title>
        <authorList>
            <person name="Nygaard S."/>
            <person name="Zhang G."/>
        </authorList>
    </citation>
    <scope>NUCLEOTIDE SEQUENCE</scope>
</reference>
<dbReference type="AlphaFoldDB" id="F4WJV7"/>
<dbReference type="InParanoid" id="F4WJV7"/>
<dbReference type="STRING" id="103372.F4WJV7"/>
<evidence type="ECO:0000256" key="1">
    <source>
        <dbReference type="SAM" id="MobiDB-lite"/>
    </source>
</evidence>
<sequence length="313" mass="35750">MTLKKEAKRSLKKSKPSHKATNYNDESASATQLGHPTKECKQAKSEAESFNIKRSSLKETSLKDAEDADNPSGKLERRSSFRRKFGALLKRSAELPAVINHSLQPIRRSMSFSKDLHHSHEPSRQPYRTSSVQWYNSLSTLSSLAEDEVDADYKRAGASEAFDGRVTQVTRTHSLMEKYPTTNLKRRVNTLSHPLAPPYGRHSDYYHSNIDLSNPPCEASSLPALSRVAIDAYDNETKLSLEWKKKKSVKRPLAYTRILVSRVFRRRDNKLQLKRRAERQKEVNKPLSVINHSMTQRVVAMDSKNENTKTRKS</sequence>
<dbReference type="eggNOG" id="ENOG502TA9V">
    <property type="taxonomic scope" value="Eukaryota"/>
</dbReference>
<keyword evidence="3" id="KW-1185">Reference proteome</keyword>
<evidence type="ECO:0000313" key="3">
    <source>
        <dbReference type="Proteomes" id="UP000007755"/>
    </source>
</evidence>
<dbReference type="EMBL" id="GL888186">
    <property type="protein sequence ID" value="EGI65599.1"/>
    <property type="molecule type" value="Genomic_DNA"/>
</dbReference>
<feature type="compositionally biased region" description="Basic and acidic residues" evidence="1">
    <location>
        <begin position="56"/>
        <end position="65"/>
    </location>
</feature>
<name>F4WJV7_ACREC</name>
<dbReference type="OrthoDB" id="7700607at2759"/>
<protein>
    <submittedName>
        <fullName evidence="2">Uncharacterized protein</fullName>
    </submittedName>
</protein>
<gene>
    <name evidence="2" type="ORF">G5I_05991</name>
</gene>